<protein>
    <recommendedName>
        <fullName evidence="4">Lipoprotein</fullName>
    </recommendedName>
</protein>
<dbReference type="OrthoDB" id="8779842at2"/>
<name>A0A370FN49_9BURK</name>
<feature type="signal peptide" evidence="1">
    <location>
        <begin position="1"/>
        <end position="19"/>
    </location>
</feature>
<accession>A0A370FN49</accession>
<evidence type="ECO:0000256" key="1">
    <source>
        <dbReference type="SAM" id="SignalP"/>
    </source>
</evidence>
<evidence type="ECO:0008006" key="4">
    <source>
        <dbReference type="Google" id="ProtNLM"/>
    </source>
</evidence>
<sequence length="162" mass="18047">MQRLVLLAILGLTAALARAEPAFVQVLPDGKRELFTTRVLAPGDEIQSQFPDSSGRPRCCVKLRVLNTLPDSSRVTDQLNEEHVYSYQLPASDLINGVPFIGAAWTGPFKGKVRNPMPTVCTSNEGAHLLLMERGRPKAHLYMYFGYDVEPTCTERLLARFE</sequence>
<keyword evidence="3" id="KW-1185">Reference proteome</keyword>
<reference evidence="2 3" key="1">
    <citation type="submission" date="2018-07" db="EMBL/GenBank/DDBJ databases">
        <title>Genomic Encyclopedia of Type Strains, Phase IV (KMG-IV): sequencing the most valuable type-strain genomes for metagenomic binning, comparative biology and taxonomic classification.</title>
        <authorList>
            <person name="Goeker M."/>
        </authorList>
    </citation>
    <scope>NUCLEOTIDE SEQUENCE [LARGE SCALE GENOMIC DNA]</scope>
    <source>
        <strain evidence="2 3">DSM 21352</strain>
    </source>
</reference>
<comment type="caution">
    <text evidence="2">The sequence shown here is derived from an EMBL/GenBank/DDBJ whole genome shotgun (WGS) entry which is preliminary data.</text>
</comment>
<dbReference type="AlphaFoldDB" id="A0A370FN49"/>
<evidence type="ECO:0000313" key="3">
    <source>
        <dbReference type="Proteomes" id="UP000255265"/>
    </source>
</evidence>
<dbReference type="Proteomes" id="UP000255265">
    <property type="component" value="Unassembled WGS sequence"/>
</dbReference>
<proteinExistence type="predicted"/>
<organism evidence="2 3">
    <name type="scientific">Pseudacidovorax intermedius</name>
    <dbReference type="NCBI Taxonomy" id="433924"/>
    <lineage>
        <taxon>Bacteria</taxon>
        <taxon>Pseudomonadati</taxon>
        <taxon>Pseudomonadota</taxon>
        <taxon>Betaproteobacteria</taxon>
        <taxon>Burkholderiales</taxon>
        <taxon>Comamonadaceae</taxon>
        <taxon>Pseudacidovorax</taxon>
    </lineage>
</organism>
<feature type="chain" id="PRO_5016761405" description="Lipoprotein" evidence="1">
    <location>
        <begin position="20"/>
        <end position="162"/>
    </location>
</feature>
<dbReference type="EMBL" id="QQAV01000002">
    <property type="protein sequence ID" value="RDI27234.1"/>
    <property type="molecule type" value="Genomic_DNA"/>
</dbReference>
<keyword evidence="1" id="KW-0732">Signal</keyword>
<dbReference type="RefSeq" id="WP_147284326.1">
    <property type="nucleotide sequence ID" value="NZ_QQAV01000002.1"/>
</dbReference>
<evidence type="ECO:0000313" key="2">
    <source>
        <dbReference type="EMBL" id="RDI27234.1"/>
    </source>
</evidence>
<gene>
    <name evidence="2" type="ORF">DFR41_102269</name>
</gene>